<reference evidence="2" key="1">
    <citation type="journal article" date="2013" name="Eukaryot. Cell">
        <title>Extremely Reduced Levels of Heterozygosity in the Vertebrate Pathogen Encephalitozoon cuniculi.</title>
        <authorList>
            <person name="Selman M."/>
            <person name="Sak B."/>
            <person name="Kvac M."/>
            <person name="Farinelli L."/>
            <person name="Weiss L.M."/>
            <person name="Corradi N."/>
        </authorList>
    </citation>
    <scope>NUCLEOTIDE SEQUENCE</scope>
</reference>
<dbReference type="Pfam" id="PF10406">
    <property type="entry name" value="TAF8_C"/>
    <property type="match status" value="1"/>
</dbReference>
<organism evidence="2">
    <name type="scientific">Encephalitozoon cuniculi</name>
    <name type="common">Microsporidian parasite</name>
    <dbReference type="NCBI Taxonomy" id="6035"/>
    <lineage>
        <taxon>Eukaryota</taxon>
        <taxon>Fungi</taxon>
        <taxon>Fungi incertae sedis</taxon>
        <taxon>Microsporidia</taxon>
        <taxon>Unikaryonidae</taxon>
        <taxon>Encephalitozoon</taxon>
    </lineage>
</organism>
<accession>M1K713</accession>
<sequence length="172" mass="19688">MRLVLEHRLMKHLREVGYEAVERRALEVYAASLEAYMLAYLKTIGSVSRHGLKSHSTLLDVLCFIEGKKFEFSPVERIEYPEEVAEEEEKFVSPLSSSIEKYIHIYDFMPSFPPTHAFRQTIVKASSKSSKSVNVKNRLEQSLRTEGNLLKLIKASGSLPPFVNFLYRNGCS</sequence>
<protein>
    <recommendedName>
        <fullName evidence="1">Transcription factor TFIID subunit 8 C-terminal domain-containing protein</fullName>
    </recommendedName>
</protein>
<dbReference type="VEuPathDB" id="MicrosporidiaDB:ECU11_1250"/>
<evidence type="ECO:0000259" key="1">
    <source>
        <dbReference type="Pfam" id="PF10406"/>
    </source>
</evidence>
<dbReference type="AlphaFoldDB" id="M1K713"/>
<dbReference type="OMA" id="IHIYDFM"/>
<gene>
    <name evidence="2" type="ORF">ECU11_1250</name>
</gene>
<proteinExistence type="predicted"/>
<dbReference type="InterPro" id="IPR019473">
    <property type="entry name" value="TFIID_su8_C"/>
</dbReference>
<evidence type="ECO:0000313" key="2">
    <source>
        <dbReference type="EMBL" id="AGE94977.1"/>
    </source>
</evidence>
<dbReference type="VEuPathDB" id="MicrosporidiaDB:M970_111240"/>
<dbReference type="EMBL" id="KC513604">
    <property type="protein sequence ID" value="AGE94977.1"/>
    <property type="molecule type" value="Genomic_DNA"/>
</dbReference>
<feature type="domain" description="Transcription factor TFIID subunit 8 C-terminal" evidence="1">
    <location>
        <begin position="104"/>
        <end position="152"/>
    </location>
</feature>
<dbReference type="CDD" id="cd08049">
    <property type="entry name" value="TAF8"/>
    <property type="match status" value="1"/>
</dbReference>
<dbReference type="VEuPathDB" id="MicrosporidiaDB:AEWR_111240"/>
<name>M1K713_ENCCN</name>
<dbReference type="VEuPathDB" id="MicrosporidiaDB:AEWQ_111240"/>
<dbReference type="VEuPathDB" id="MicrosporidiaDB:AEWD_111240"/>